<evidence type="ECO:0000313" key="5">
    <source>
        <dbReference type="EMBL" id="BCI60698.1"/>
    </source>
</evidence>
<dbReference type="Pfam" id="PF00072">
    <property type="entry name" value="Response_reg"/>
    <property type="match status" value="1"/>
</dbReference>
<evidence type="ECO:0000256" key="3">
    <source>
        <dbReference type="PROSITE-ProRule" id="PRU00169"/>
    </source>
</evidence>
<dbReference type="Gene3D" id="3.40.50.2300">
    <property type="match status" value="1"/>
</dbReference>
<dbReference type="EMBL" id="AP023321">
    <property type="protein sequence ID" value="BCI60698.1"/>
    <property type="molecule type" value="Genomic_DNA"/>
</dbReference>
<dbReference type="InterPro" id="IPR011006">
    <property type="entry name" value="CheY-like_superfamily"/>
</dbReference>
<proteinExistence type="predicted"/>
<evidence type="ECO:0000256" key="1">
    <source>
        <dbReference type="ARBA" id="ARBA00018672"/>
    </source>
</evidence>
<dbReference type="Proteomes" id="UP000593890">
    <property type="component" value="Chromosome"/>
</dbReference>
<name>A0A7I8D1L5_9FIRM</name>
<dbReference type="GO" id="GO:0000160">
    <property type="term" value="P:phosphorelay signal transduction system"/>
    <property type="evidence" value="ECO:0007669"/>
    <property type="project" value="InterPro"/>
</dbReference>
<dbReference type="KEGG" id="sman:C12CBH8_13370"/>
<evidence type="ECO:0000256" key="2">
    <source>
        <dbReference type="ARBA" id="ARBA00024867"/>
    </source>
</evidence>
<evidence type="ECO:0000313" key="6">
    <source>
        <dbReference type="Proteomes" id="UP000593890"/>
    </source>
</evidence>
<organism evidence="5 6">
    <name type="scientific">Solibaculum mannosilyticum</name>
    <dbReference type="NCBI Taxonomy" id="2780922"/>
    <lineage>
        <taxon>Bacteria</taxon>
        <taxon>Bacillati</taxon>
        <taxon>Bacillota</taxon>
        <taxon>Clostridia</taxon>
        <taxon>Eubacteriales</taxon>
        <taxon>Oscillospiraceae</taxon>
        <taxon>Solibaculum</taxon>
    </lineage>
</organism>
<comment type="caution">
    <text evidence="3">Lacks conserved residue(s) required for the propagation of feature annotation.</text>
</comment>
<accession>A0A7I8D1L5</accession>
<dbReference type="InterPro" id="IPR001789">
    <property type="entry name" value="Sig_transdc_resp-reg_receiver"/>
</dbReference>
<evidence type="ECO:0000259" key="4">
    <source>
        <dbReference type="PROSITE" id="PS50110"/>
    </source>
</evidence>
<protein>
    <recommendedName>
        <fullName evidence="1">Stage 0 sporulation protein A homolog</fullName>
    </recommendedName>
</protein>
<dbReference type="RefSeq" id="WP_090267156.1">
    <property type="nucleotide sequence ID" value="NZ_AP023321.1"/>
</dbReference>
<sequence>MTILVVESSQTELAAIASIIGSAYPKAQIHPFDDGMEAVQYGFNHQIDVVYSAVILPHLTGFDIARLLRRVHPDIKVYLLDNSTQYQKRAEKEGISGFHCLPLTKAAIREAD</sequence>
<dbReference type="CDD" id="cd00156">
    <property type="entry name" value="REC"/>
    <property type="match status" value="1"/>
</dbReference>
<gene>
    <name evidence="5" type="ORF">C12CBH8_13370</name>
</gene>
<keyword evidence="6" id="KW-1185">Reference proteome</keyword>
<reference evidence="6" key="1">
    <citation type="submission" date="2020-07" db="EMBL/GenBank/DDBJ databases">
        <title>Complete genome sequencing of Clostridia bacterium strain 12CBH8.</title>
        <authorList>
            <person name="Sakamoto M."/>
            <person name="Murakami T."/>
            <person name="Mori H."/>
        </authorList>
    </citation>
    <scope>NUCLEOTIDE SEQUENCE [LARGE SCALE GENOMIC DNA]</scope>
    <source>
        <strain evidence="6">12CBH8</strain>
    </source>
</reference>
<dbReference type="AlphaFoldDB" id="A0A7I8D1L5"/>
<dbReference type="PROSITE" id="PS50110">
    <property type="entry name" value="RESPONSE_REGULATORY"/>
    <property type="match status" value="1"/>
</dbReference>
<feature type="domain" description="Response regulatory" evidence="4">
    <location>
        <begin position="2"/>
        <end position="112"/>
    </location>
</feature>
<comment type="function">
    <text evidence="2">May play the central regulatory role in sporulation. It may be an element of the effector pathway responsible for the activation of sporulation genes in response to nutritional stress. Spo0A may act in concert with spo0H (a sigma factor) to control the expression of some genes that are critical to the sporulation process.</text>
</comment>
<dbReference type="SUPFAM" id="SSF52172">
    <property type="entry name" value="CheY-like"/>
    <property type="match status" value="1"/>
</dbReference>